<feature type="chain" id="PRO_5046966816" description="Lipoprotein" evidence="1">
    <location>
        <begin position="27"/>
        <end position="148"/>
    </location>
</feature>
<comment type="caution">
    <text evidence="2">The sequence shown here is derived from an EMBL/GenBank/DDBJ whole genome shotgun (WGS) entry which is preliminary data.</text>
</comment>
<sequence length="148" mass="15947">MNNRSLFSRLVLLLMLPVLLSYCSRAKQEDPKPKEYAVRVQVTGSKMAGVGGSAVITSTRDYAGVTGAPVENLPILRVYSVNETTINESFDLGKFGAADRIRARVEMNGYGSEPVLRADILVNGVVKKSCFVKGGGVFSVCELVTDSL</sequence>
<evidence type="ECO:0000313" key="3">
    <source>
        <dbReference type="Proteomes" id="UP001500567"/>
    </source>
</evidence>
<keyword evidence="1" id="KW-0732">Signal</keyword>
<evidence type="ECO:0000313" key="2">
    <source>
        <dbReference type="EMBL" id="GAA3998712.1"/>
    </source>
</evidence>
<dbReference type="Proteomes" id="UP001500567">
    <property type="component" value="Unassembled WGS sequence"/>
</dbReference>
<organism evidence="2 3">
    <name type="scientific">Hymenobacter fastidiosus</name>
    <dbReference type="NCBI Taxonomy" id="486264"/>
    <lineage>
        <taxon>Bacteria</taxon>
        <taxon>Pseudomonadati</taxon>
        <taxon>Bacteroidota</taxon>
        <taxon>Cytophagia</taxon>
        <taxon>Cytophagales</taxon>
        <taxon>Hymenobacteraceae</taxon>
        <taxon>Hymenobacter</taxon>
    </lineage>
</organism>
<name>A0ABP7RKG8_9BACT</name>
<keyword evidence="3" id="KW-1185">Reference proteome</keyword>
<feature type="signal peptide" evidence="1">
    <location>
        <begin position="1"/>
        <end position="26"/>
    </location>
</feature>
<evidence type="ECO:0008006" key="4">
    <source>
        <dbReference type="Google" id="ProtNLM"/>
    </source>
</evidence>
<accession>A0ABP7RKG8</accession>
<protein>
    <recommendedName>
        <fullName evidence="4">Lipoprotein</fullName>
    </recommendedName>
</protein>
<proteinExistence type="predicted"/>
<evidence type="ECO:0000256" key="1">
    <source>
        <dbReference type="SAM" id="SignalP"/>
    </source>
</evidence>
<dbReference type="EMBL" id="BAABDJ010000006">
    <property type="protein sequence ID" value="GAA3998712.1"/>
    <property type="molecule type" value="Genomic_DNA"/>
</dbReference>
<gene>
    <name evidence="2" type="ORF">GCM10022408_07010</name>
</gene>
<dbReference type="RefSeq" id="WP_345071030.1">
    <property type="nucleotide sequence ID" value="NZ_BAABDJ010000006.1"/>
</dbReference>
<reference evidence="3" key="1">
    <citation type="journal article" date="2019" name="Int. J. Syst. Evol. Microbiol.">
        <title>The Global Catalogue of Microorganisms (GCM) 10K type strain sequencing project: providing services to taxonomists for standard genome sequencing and annotation.</title>
        <authorList>
            <consortium name="The Broad Institute Genomics Platform"/>
            <consortium name="The Broad Institute Genome Sequencing Center for Infectious Disease"/>
            <person name="Wu L."/>
            <person name="Ma J."/>
        </authorList>
    </citation>
    <scope>NUCLEOTIDE SEQUENCE [LARGE SCALE GENOMIC DNA]</scope>
    <source>
        <strain evidence="3">JCM 17224</strain>
    </source>
</reference>